<keyword evidence="6" id="KW-0521">NADP</keyword>
<evidence type="ECO:0000256" key="5">
    <source>
        <dbReference type="ARBA" id="ARBA00022827"/>
    </source>
</evidence>
<keyword evidence="4" id="KW-0285">Flavoprotein</keyword>
<accession>A0A3J4N596</accession>
<comment type="caution">
    <text evidence="8">The sequence shown here is derived from an EMBL/GenBank/DDBJ whole genome shotgun (WGS) entry which is preliminary data.</text>
</comment>
<organism evidence="8">
    <name type="scientific">Salmonella enterica</name>
    <name type="common">Salmonella choleraesuis</name>
    <dbReference type="NCBI Taxonomy" id="28901"/>
    <lineage>
        <taxon>Bacteria</taxon>
        <taxon>Pseudomonadati</taxon>
        <taxon>Pseudomonadota</taxon>
        <taxon>Gammaproteobacteria</taxon>
        <taxon>Enterobacterales</taxon>
        <taxon>Enterobacteriaceae</taxon>
        <taxon>Salmonella</taxon>
    </lineage>
</organism>
<name>A0A3J4N596_SALER</name>
<comment type="similarity">
    <text evidence="3">Belongs to the lysine N(6)-hydroxylase/L-ornithine N(5)-oxygenase family.</text>
</comment>
<dbReference type="GO" id="GO:0016491">
    <property type="term" value="F:oxidoreductase activity"/>
    <property type="evidence" value="ECO:0007669"/>
    <property type="project" value="UniProtKB-KW"/>
</dbReference>
<evidence type="ECO:0000256" key="3">
    <source>
        <dbReference type="ARBA" id="ARBA00007588"/>
    </source>
</evidence>
<evidence type="ECO:0000256" key="1">
    <source>
        <dbReference type="ARBA" id="ARBA00001974"/>
    </source>
</evidence>
<comment type="cofactor">
    <cofactor evidence="1">
        <name>FAD</name>
        <dbReference type="ChEBI" id="CHEBI:57692"/>
    </cofactor>
</comment>
<keyword evidence="5" id="KW-0274">FAD</keyword>
<evidence type="ECO:0000256" key="7">
    <source>
        <dbReference type="ARBA" id="ARBA00023002"/>
    </source>
</evidence>
<dbReference type="InterPro" id="IPR036188">
    <property type="entry name" value="FAD/NAD-bd_sf"/>
</dbReference>
<dbReference type="PANTHER" id="PTHR42802">
    <property type="entry name" value="MONOOXYGENASE"/>
    <property type="match status" value="1"/>
</dbReference>
<proteinExistence type="inferred from homology"/>
<evidence type="ECO:0008006" key="9">
    <source>
        <dbReference type="Google" id="ProtNLM"/>
    </source>
</evidence>
<evidence type="ECO:0000313" key="8">
    <source>
        <dbReference type="EMBL" id="MFK69293.1"/>
    </source>
</evidence>
<dbReference type="Gene3D" id="3.50.50.60">
    <property type="entry name" value="FAD/NAD(P)-binding domain"/>
    <property type="match status" value="1"/>
</dbReference>
<sequence length="156" mass="18279">MLRRRSFFPIDDSTFTNDFYMPCYSEYFSKLLLHLCQKNNRENILTSDGISGAMLRAINQKLYCLRFITLSELEFDLMTSRSVSNVVQTPSGRCRVHYKHPDVERAEHIEADVIIWATDYVAAEKNFLNGLKERIHYENDVFVIDDDFAIVWVGPR</sequence>
<dbReference type="Pfam" id="PF13434">
    <property type="entry name" value="Lys_Orn_oxgnase"/>
    <property type="match status" value="1"/>
</dbReference>
<dbReference type="AlphaFoldDB" id="A0A3J4N596"/>
<comment type="pathway">
    <text evidence="2">Siderophore biosynthesis.</text>
</comment>
<dbReference type="PANTHER" id="PTHR42802:SF1">
    <property type="entry name" value="L-ORNITHINE N(5)-MONOOXYGENASE"/>
    <property type="match status" value="1"/>
</dbReference>
<keyword evidence="7" id="KW-0560">Oxidoreductase</keyword>
<gene>
    <name evidence="8" type="ORF">EEN95_08055</name>
</gene>
<evidence type="ECO:0000256" key="2">
    <source>
        <dbReference type="ARBA" id="ARBA00004924"/>
    </source>
</evidence>
<dbReference type="Proteomes" id="UP000885320">
    <property type="component" value="Unassembled WGS sequence"/>
</dbReference>
<evidence type="ECO:0000256" key="6">
    <source>
        <dbReference type="ARBA" id="ARBA00022857"/>
    </source>
</evidence>
<protein>
    <recommendedName>
        <fullName evidence="9">SidA/IucD/PvdA family monooxygenase</fullName>
    </recommendedName>
</protein>
<dbReference type="InterPro" id="IPR025700">
    <property type="entry name" value="Lys/Orn_oxygenase"/>
</dbReference>
<reference evidence="8" key="1">
    <citation type="submission" date="2018-11" db="EMBL/GenBank/DDBJ databases">
        <authorList>
            <consortium name="PulseNet: The National Subtyping Network for Foodborne Disease Surveillance"/>
            <person name="Tarr C.L."/>
            <person name="Trees E."/>
            <person name="Katz L.S."/>
            <person name="Carleton-Romer H.A."/>
            <person name="Stroika S."/>
            <person name="Kucerova Z."/>
            <person name="Roache K.F."/>
            <person name="Sabol A.L."/>
            <person name="Besser J."/>
            <person name="Gerner-Smidt P."/>
        </authorList>
    </citation>
    <scope>NUCLEOTIDE SEQUENCE [LARGE SCALE GENOMIC DNA]</scope>
    <source>
        <strain evidence="8">PNUSAS057377</strain>
    </source>
</reference>
<dbReference type="EMBL" id="RMUA01000009">
    <property type="protein sequence ID" value="MFK69293.1"/>
    <property type="molecule type" value="Genomic_DNA"/>
</dbReference>
<evidence type="ECO:0000256" key="4">
    <source>
        <dbReference type="ARBA" id="ARBA00022630"/>
    </source>
</evidence>